<dbReference type="InterPro" id="IPR018484">
    <property type="entry name" value="FGGY_N"/>
</dbReference>
<protein>
    <recommendedName>
        <fullName evidence="7">Xylulose kinase</fullName>
        <ecNumber evidence="7">2.7.1.17</ecNumber>
    </recommendedName>
</protein>
<keyword evidence="11" id="KW-1185">Reference proteome</keyword>
<dbReference type="GO" id="GO:0005524">
    <property type="term" value="F:ATP binding"/>
    <property type="evidence" value="ECO:0007669"/>
    <property type="project" value="UniProtKB-UniRule"/>
</dbReference>
<dbReference type="EC" id="2.7.1.17" evidence="7"/>
<comment type="function">
    <text evidence="5 7">Highly specific D-xylulose kinase which participates in the catabolism of xylose. Xylose is a major component of hemicelluloses such as xylan. Most fungi utilize D-xylose via three enzymatic reactions, xylose reductase (XR), xylitol dehydrogenase (XDH), and xylulokinase, to form xylulose 5-phosphate, which enters pentose phosphate pathway.</text>
</comment>
<reference evidence="10 11" key="1">
    <citation type="submission" date="2017-03" db="EMBL/GenBank/DDBJ databases">
        <title>Genomes of endolithic fungi from Antarctica.</title>
        <authorList>
            <person name="Coleine C."/>
            <person name="Masonjones S."/>
            <person name="Stajich J.E."/>
        </authorList>
    </citation>
    <scope>NUCLEOTIDE SEQUENCE [LARGE SCALE GENOMIC DNA]</scope>
    <source>
        <strain evidence="10 11">CCFEE 5184</strain>
    </source>
</reference>
<dbReference type="AlphaFoldDB" id="A0A4V5NKR4"/>
<dbReference type="EMBL" id="NAJQ01000020">
    <property type="protein sequence ID" value="TKA82959.1"/>
    <property type="molecule type" value="Genomic_DNA"/>
</dbReference>
<evidence type="ECO:0000256" key="1">
    <source>
        <dbReference type="ARBA" id="ARBA00009156"/>
    </source>
</evidence>
<comment type="caution">
    <text evidence="10">The sequence shown here is derived from an EMBL/GenBank/DDBJ whole genome shotgun (WGS) entry which is preliminary data.</text>
</comment>
<dbReference type="GO" id="GO:0042732">
    <property type="term" value="P:D-xylose metabolic process"/>
    <property type="evidence" value="ECO:0007669"/>
    <property type="project" value="UniProtKB-UniRule"/>
</dbReference>
<dbReference type="FunFam" id="3.30.420.40:FF:000118">
    <property type="entry name" value="Xylulose kinase 2"/>
    <property type="match status" value="1"/>
</dbReference>
<dbReference type="InterPro" id="IPR042024">
    <property type="entry name" value="D-XK_euk"/>
</dbReference>
<dbReference type="PANTHER" id="PTHR10196">
    <property type="entry name" value="SUGAR KINASE"/>
    <property type="match status" value="1"/>
</dbReference>
<keyword evidence="4 7" id="KW-0418">Kinase</keyword>
<evidence type="ECO:0000256" key="7">
    <source>
        <dbReference type="RuleBase" id="RU367058"/>
    </source>
</evidence>
<feature type="domain" description="Carbohydrate kinase FGGY N-terminal" evidence="8">
    <location>
        <begin position="154"/>
        <end position="310"/>
    </location>
</feature>
<dbReference type="PANTHER" id="PTHR10196:SF57">
    <property type="entry name" value="XYLULOSE KINASE"/>
    <property type="match status" value="1"/>
</dbReference>
<dbReference type="SUPFAM" id="SSF53067">
    <property type="entry name" value="Actin-like ATPase domain"/>
    <property type="match status" value="2"/>
</dbReference>
<evidence type="ECO:0000256" key="2">
    <source>
        <dbReference type="ARBA" id="ARBA00022629"/>
    </source>
</evidence>
<keyword evidence="7" id="KW-0547">Nucleotide-binding</keyword>
<keyword evidence="7" id="KW-0067">ATP-binding</keyword>
<evidence type="ECO:0000259" key="9">
    <source>
        <dbReference type="Pfam" id="PF02782"/>
    </source>
</evidence>
<evidence type="ECO:0000256" key="4">
    <source>
        <dbReference type="ARBA" id="ARBA00022777"/>
    </source>
</evidence>
<accession>A0A4V5NKR4</accession>
<evidence type="ECO:0000313" key="11">
    <source>
        <dbReference type="Proteomes" id="UP000309340"/>
    </source>
</evidence>
<evidence type="ECO:0000256" key="3">
    <source>
        <dbReference type="ARBA" id="ARBA00022679"/>
    </source>
</evidence>
<dbReference type="STRING" id="329884.A0A4V5NKR4"/>
<comment type="similarity">
    <text evidence="1 7">Belongs to the FGGY kinase family.</text>
</comment>
<gene>
    <name evidence="10" type="ORF">B0A55_01546</name>
</gene>
<evidence type="ECO:0000256" key="5">
    <source>
        <dbReference type="ARBA" id="ARBA00025184"/>
    </source>
</evidence>
<keyword evidence="2 7" id="KW-0859">Xylose metabolism</keyword>
<name>A0A4V5NKR4_9PEZI</name>
<keyword evidence="7" id="KW-0119">Carbohydrate metabolism</keyword>
<dbReference type="Proteomes" id="UP000309340">
    <property type="component" value="Unassembled WGS sequence"/>
</dbReference>
<proteinExistence type="inferred from homology"/>
<keyword evidence="3 7" id="KW-0808">Transferase</keyword>
<organism evidence="10 11">
    <name type="scientific">Friedmanniomyces simplex</name>
    <dbReference type="NCBI Taxonomy" id="329884"/>
    <lineage>
        <taxon>Eukaryota</taxon>
        <taxon>Fungi</taxon>
        <taxon>Dikarya</taxon>
        <taxon>Ascomycota</taxon>
        <taxon>Pezizomycotina</taxon>
        <taxon>Dothideomycetes</taxon>
        <taxon>Dothideomycetidae</taxon>
        <taxon>Mycosphaerellales</taxon>
        <taxon>Teratosphaeriaceae</taxon>
        <taxon>Friedmanniomyces</taxon>
    </lineage>
</organism>
<evidence type="ECO:0000313" key="10">
    <source>
        <dbReference type="EMBL" id="TKA82959.1"/>
    </source>
</evidence>
<dbReference type="InterPro" id="IPR018485">
    <property type="entry name" value="FGGY_C"/>
</dbReference>
<evidence type="ECO:0000259" key="8">
    <source>
        <dbReference type="Pfam" id="PF00370"/>
    </source>
</evidence>
<dbReference type="InterPro" id="IPR043129">
    <property type="entry name" value="ATPase_NBD"/>
</dbReference>
<dbReference type="OrthoDB" id="1728974at2759"/>
<dbReference type="Pfam" id="PF00370">
    <property type="entry name" value="FGGY_N"/>
    <property type="match status" value="1"/>
</dbReference>
<sequence length="608" mass="65787">MLVNPWGFLKYLLGGNVVTEKGALYMGFDLSTQQLKGLVVDSDLKLVYEAKVDFDEDLKKYGIEKGVLTNPSEGEVFAPPAMWLEAVNLVLDRLRDAGLDCSKVKGLSGAGMQHGTVFWSADAEGLLGSLDGGKTLVEQLEAGGAFAHPMSPNWQDASTQKQCDQFDNHLKDAQTLADVTGSKAHHRFSGPQIMRYKTKYPAHYEQTARISLVSSFLASVFLGKIAPIDISDVTGMNLWSVAKGAWSDDLLALAAGSESAVPALKQKLGHVPESGGDSFGPISPYFTTRYGFPADCQIIPFTGDNPSTILALPLRPSDAMVSLGTSTTFLMSTPLWRPDPAYHFMNHPTTPGLYMFMLCYKNGGLAREQIRDQIPGTASQSWDRFNEVALATPPLSQKNPSDPMRLGLYFPRPEIVPNLHAGQWRYTYTPSTGALTPQPASFLPDDARTILESQFLSLRLRSGKLVKIEAPTSNTTTTTTKPLPPQPRRVYLVGGGSANPAIARLCGEVLGSIEGVYKLDIGGNACALGSAYKAVWGCERSPGQTFEDLIGGRWDEGKFVRKVATGYEEGVFEGYGVAVEGFEKMERRVLGEEGGEQGKGVGTGGTFM</sequence>
<comment type="catalytic activity">
    <reaction evidence="6 7">
        <text>D-xylulose + ATP = D-xylulose 5-phosphate + ADP + H(+)</text>
        <dbReference type="Rhea" id="RHEA:10964"/>
        <dbReference type="ChEBI" id="CHEBI:15378"/>
        <dbReference type="ChEBI" id="CHEBI:17140"/>
        <dbReference type="ChEBI" id="CHEBI:30616"/>
        <dbReference type="ChEBI" id="CHEBI:57737"/>
        <dbReference type="ChEBI" id="CHEBI:456216"/>
        <dbReference type="EC" id="2.7.1.17"/>
    </reaction>
</comment>
<dbReference type="GO" id="GO:0005829">
    <property type="term" value="C:cytosol"/>
    <property type="evidence" value="ECO:0007669"/>
    <property type="project" value="TreeGrafter"/>
</dbReference>
<dbReference type="Pfam" id="PF02782">
    <property type="entry name" value="FGGY_C"/>
    <property type="match status" value="1"/>
</dbReference>
<dbReference type="CDD" id="cd07776">
    <property type="entry name" value="ASKHA_NBD_FGGY_SpXK-like"/>
    <property type="match status" value="1"/>
</dbReference>
<dbReference type="GO" id="GO:0005997">
    <property type="term" value="P:xylulose metabolic process"/>
    <property type="evidence" value="ECO:0007669"/>
    <property type="project" value="TreeGrafter"/>
</dbReference>
<feature type="domain" description="Carbohydrate kinase FGGY C-terminal" evidence="9">
    <location>
        <begin position="319"/>
        <end position="537"/>
    </location>
</feature>
<evidence type="ECO:0000256" key="6">
    <source>
        <dbReference type="ARBA" id="ARBA00048885"/>
    </source>
</evidence>
<dbReference type="Gene3D" id="3.30.420.40">
    <property type="match status" value="2"/>
</dbReference>
<dbReference type="GO" id="GO:0004856">
    <property type="term" value="F:D-xylulokinase activity"/>
    <property type="evidence" value="ECO:0007669"/>
    <property type="project" value="UniProtKB-UniRule"/>
</dbReference>